<proteinExistence type="predicted"/>
<protein>
    <submittedName>
        <fullName evidence="1">Uncharacterized protein</fullName>
    </submittedName>
</protein>
<keyword evidence="2" id="KW-1185">Reference proteome</keyword>
<evidence type="ECO:0000313" key="2">
    <source>
        <dbReference type="Proteomes" id="UP000002407"/>
    </source>
</evidence>
<accession>A7I0L1</accession>
<dbReference type="HOGENOM" id="CLU_3306327_0_0_7"/>
<sequence length="39" mass="4458">MNYKISGDELECLKILCVGVENINNFKNVGWIVDENTKN</sequence>
<name>A7I0L1_CAMHC</name>
<dbReference type="AlphaFoldDB" id="A7I0L1"/>
<reference evidence="2" key="1">
    <citation type="submission" date="2007-07" db="EMBL/GenBank/DDBJ databases">
        <title>Complete genome sequence of Campylobacter hominis ATCC BAA-381, a commensal isolated from the human gastrointestinal tract.</title>
        <authorList>
            <person name="Fouts D.E."/>
            <person name="Mongodin E.F."/>
            <person name="Puiu D."/>
            <person name="Sebastian Y."/>
            <person name="Miller W.G."/>
            <person name="Mandrell R.E."/>
            <person name="Nelson K.E."/>
        </authorList>
    </citation>
    <scope>NUCLEOTIDE SEQUENCE [LARGE SCALE GENOMIC DNA]</scope>
    <source>
        <strain evidence="2">ATCC BAA-381 / LMG 19568 / NCTC 13146 / CH001A</strain>
    </source>
</reference>
<gene>
    <name evidence="1" type="ordered locus">CHAB381_0464</name>
</gene>
<dbReference type="EMBL" id="CP000776">
    <property type="protein sequence ID" value="ABS51282.1"/>
    <property type="molecule type" value="Genomic_DNA"/>
</dbReference>
<evidence type="ECO:0000313" key="1">
    <source>
        <dbReference type="EMBL" id="ABS51282.1"/>
    </source>
</evidence>
<dbReference type="Proteomes" id="UP000002407">
    <property type="component" value="Chromosome"/>
</dbReference>
<dbReference type="KEGG" id="cha:CHAB381_0464"/>
<organism evidence="1 2">
    <name type="scientific">Campylobacter hominis (strain ATCC BAA-381 / DSM 21671 / CCUG 45161 / LMG 19568 / NCTC 13146 / CH001A)</name>
    <dbReference type="NCBI Taxonomy" id="360107"/>
    <lineage>
        <taxon>Bacteria</taxon>
        <taxon>Pseudomonadati</taxon>
        <taxon>Campylobacterota</taxon>
        <taxon>Epsilonproteobacteria</taxon>
        <taxon>Campylobacterales</taxon>
        <taxon>Campylobacteraceae</taxon>
        <taxon>Campylobacter</taxon>
    </lineage>
</organism>